<dbReference type="AlphaFoldDB" id="A0A2T4JYD4"/>
<keyword evidence="3 6" id="KW-0812">Transmembrane</keyword>
<proteinExistence type="predicted"/>
<dbReference type="GO" id="GO:0012505">
    <property type="term" value="C:endomembrane system"/>
    <property type="evidence" value="ECO:0007669"/>
    <property type="project" value="UniProtKB-SubCell"/>
</dbReference>
<dbReference type="EMBL" id="PZKG01000012">
    <property type="protein sequence ID" value="PTE22930.1"/>
    <property type="molecule type" value="Genomic_DNA"/>
</dbReference>
<dbReference type="InterPro" id="IPR024671">
    <property type="entry name" value="Atg22-like"/>
</dbReference>
<gene>
    <name evidence="7" type="ORF">C5F48_04420</name>
</gene>
<evidence type="ECO:0000256" key="2">
    <source>
        <dbReference type="ARBA" id="ARBA00022448"/>
    </source>
</evidence>
<dbReference type="InterPro" id="IPR050495">
    <property type="entry name" value="ATG22/LtaA_families"/>
</dbReference>
<dbReference type="RefSeq" id="WP_107662701.1">
    <property type="nucleotide sequence ID" value="NZ_PZKG01000012.1"/>
</dbReference>
<dbReference type="InterPro" id="IPR036259">
    <property type="entry name" value="MFS_trans_sf"/>
</dbReference>
<feature type="transmembrane region" description="Helical" evidence="6">
    <location>
        <begin position="289"/>
        <end position="310"/>
    </location>
</feature>
<comment type="subcellular location">
    <subcellularLocation>
        <location evidence="1">Endomembrane system</location>
        <topology evidence="1">Multi-pass membrane protein</topology>
    </subcellularLocation>
</comment>
<feature type="transmembrane region" description="Helical" evidence="6">
    <location>
        <begin position="59"/>
        <end position="78"/>
    </location>
</feature>
<feature type="transmembrane region" description="Helical" evidence="6">
    <location>
        <begin position="21"/>
        <end position="39"/>
    </location>
</feature>
<dbReference type="Pfam" id="PF11700">
    <property type="entry name" value="ATG22"/>
    <property type="match status" value="2"/>
</dbReference>
<keyword evidence="2" id="KW-0813">Transport</keyword>
<organism evidence="7 8">
    <name type="scientific">Cereibacter changlensis JA139</name>
    <dbReference type="NCBI Taxonomy" id="1188249"/>
    <lineage>
        <taxon>Bacteria</taxon>
        <taxon>Pseudomonadati</taxon>
        <taxon>Pseudomonadota</taxon>
        <taxon>Alphaproteobacteria</taxon>
        <taxon>Rhodobacterales</taxon>
        <taxon>Paracoccaceae</taxon>
        <taxon>Cereibacter</taxon>
    </lineage>
</organism>
<feature type="transmembrane region" description="Helical" evidence="6">
    <location>
        <begin position="256"/>
        <end position="277"/>
    </location>
</feature>
<reference evidence="7 8" key="1">
    <citation type="submission" date="2018-03" db="EMBL/GenBank/DDBJ databases">
        <title>Cereibacter changlensis.</title>
        <authorList>
            <person name="Meyer T.E."/>
            <person name="Miller S."/>
            <person name="Lodha T."/>
            <person name="Gandham S."/>
            <person name="Chintalapati S."/>
            <person name="Chintalapati V.R."/>
        </authorList>
    </citation>
    <scope>NUCLEOTIDE SEQUENCE [LARGE SCALE GENOMIC DNA]</scope>
    <source>
        <strain evidence="7 8">JA139</strain>
    </source>
</reference>
<evidence type="ECO:0000256" key="1">
    <source>
        <dbReference type="ARBA" id="ARBA00004127"/>
    </source>
</evidence>
<dbReference type="Gene3D" id="1.20.1250.20">
    <property type="entry name" value="MFS general substrate transporter like domains"/>
    <property type="match status" value="2"/>
</dbReference>
<evidence type="ECO:0000313" key="7">
    <source>
        <dbReference type="EMBL" id="PTE22930.1"/>
    </source>
</evidence>
<comment type="caution">
    <text evidence="7">The sequence shown here is derived from an EMBL/GenBank/DDBJ whole genome shotgun (WGS) entry which is preliminary data.</text>
</comment>
<sequence length="455" mass="48169">MASARQRIWGWFFFDWASQPYSTLLLTFIFGPYFAQVATQHYMALGATPEAAGAAAQSYWGLTLGVSGLLVALLAPLLGAVADSTGRRMVWIWAFSAVYVLGALGLWWVMPGGGLLWGAACFGLGFIGMEFATIFTNALLPALGAHDEIGAISGSGFAFGYLGGVVALAVMLLLFAESAETGKTLIGLDPALGLDAAAREGTRAVGPFTALWYAVFMVPFFLWVREPRATHRKLSLRPAIASLTTLVKSLRHRQSLAAYLAASLFYRDALNGLYGFGGVYASGVLGWSIVEIGSFGVLSALTAMVASWLGGRADKRWGPKPVIAVCILLLVAVCITVVGMTREQLFGMPLPEGSALPDQIFFACGALIGAAGGALQSASRTMMVRHTTPDRATEAFGLYALSGKVTSFLAPSLIALVTWISGSQRLGISPLIALFLLGLVLLLWVKPNGEQQAGR</sequence>
<feature type="transmembrane region" description="Helical" evidence="6">
    <location>
        <begin position="204"/>
        <end position="224"/>
    </location>
</feature>
<feature type="transmembrane region" description="Helical" evidence="6">
    <location>
        <begin position="426"/>
        <end position="445"/>
    </location>
</feature>
<feature type="transmembrane region" description="Helical" evidence="6">
    <location>
        <begin position="115"/>
        <end position="140"/>
    </location>
</feature>
<dbReference type="Proteomes" id="UP000241010">
    <property type="component" value="Unassembled WGS sequence"/>
</dbReference>
<dbReference type="OrthoDB" id="9768783at2"/>
<evidence type="ECO:0000256" key="6">
    <source>
        <dbReference type="SAM" id="Phobius"/>
    </source>
</evidence>
<accession>A0A2T4JYD4</accession>
<feature type="transmembrane region" description="Helical" evidence="6">
    <location>
        <begin position="398"/>
        <end position="420"/>
    </location>
</feature>
<name>A0A2T4JYD4_9RHOB</name>
<dbReference type="PANTHER" id="PTHR23519:SF1">
    <property type="entry name" value="AUTOPHAGY-RELATED PROTEIN 22"/>
    <property type="match status" value="1"/>
</dbReference>
<dbReference type="PANTHER" id="PTHR23519">
    <property type="entry name" value="AUTOPHAGY-RELATED PROTEIN 22"/>
    <property type="match status" value="1"/>
</dbReference>
<dbReference type="SUPFAM" id="SSF103473">
    <property type="entry name" value="MFS general substrate transporter"/>
    <property type="match status" value="1"/>
</dbReference>
<keyword evidence="5 6" id="KW-0472">Membrane</keyword>
<evidence type="ECO:0000256" key="5">
    <source>
        <dbReference type="ARBA" id="ARBA00023136"/>
    </source>
</evidence>
<feature type="transmembrane region" description="Helical" evidence="6">
    <location>
        <begin position="90"/>
        <end position="109"/>
    </location>
</feature>
<feature type="transmembrane region" description="Helical" evidence="6">
    <location>
        <begin position="152"/>
        <end position="175"/>
    </location>
</feature>
<feature type="transmembrane region" description="Helical" evidence="6">
    <location>
        <begin position="322"/>
        <end position="340"/>
    </location>
</feature>
<evidence type="ECO:0000313" key="8">
    <source>
        <dbReference type="Proteomes" id="UP000241010"/>
    </source>
</evidence>
<feature type="transmembrane region" description="Helical" evidence="6">
    <location>
        <begin position="360"/>
        <end position="378"/>
    </location>
</feature>
<protein>
    <submittedName>
        <fullName evidence="7">MFS transporter</fullName>
    </submittedName>
</protein>
<evidence type="ECO:0000256" key="3">
    <source>
        <dbReference type="ARBA" id="ARBA00022692"/>
    </source>
</evidence>
<keyword evidence="4 6" id="KW-1133">Transmembrane helix</keyword>
<keyword evidence="8" id="KW-1185">Reference proteome</keyword>
<evidence type="ECO:0000256" key="4">
    <source>
        <dbReference type="ARBA" id="ARBA00022989"/>
    </source>
</evidence>